<protein>
    <submittedName>
        <fullName evidence="1">Uncharacterized protein</fullName>
    </submittedName>
</protein>
<dbReference type="KEGG" id="mhib:MHIB_16270"/>
<keyword evidence="2" id="KW-1185">Reference proteome</keyword>
<dbReference type="EMBL" id="AP022609">
    <property type="protein sequence ID" value="BBZ23209.1"/>
    <property type="molecule type" value="Genomic_DNA"/>
</dbReference>
<reference evidence="1 2" key="1">
    <citation type="journal article" date="2019" name="Emerg. Microbes Infect.">
        <title>Comprehensive subspecies identification of 175 nontuberculous mycobacteria species based on 7547 genomic profiles.</title>
        <authorList>
            <person name="Matsumoto Y."/>
            <person name="Kinjo T."/>
            <person name="Motooka D."/>
            <person name="Nabeya D."/>
            <person name="Jung N."/>
            <person name="Uechi K."/>
            <person name="Horii T."/>
            <person name="Iida T."/>
            <person name="Fujita J."/>
            <person name="Nakamura S."/>
        </authorList>
    </citation>
    <scope>NUCLEOTIDE SEQUENCE [LARGE SCALE GENOMIC DNA]</scope>
    <source>
        <strain evidence="1 2">JCM 13571</strain>
    </source>
</reference>
<evidence type="ECO:0000313" key="2">
    <source>
        <dbReference type="Proteomes" id="UP000467260"/>
    </source>
</evidence>
<gene>
    <name evidence="1" type="ORF">MHIB_16270</name>
</gene>
<sequence>MASGHSRDQVALAGVPWPTYKLVALALGFLALVIVGAVTSSAAAAVLTGAGVCTVAWLMLAVTQQ</sequence>
<dbReference type="RefSeq" id="WP_085135403.1">
    <property type="nucleotide sequence ID" value="NZ_AP022609.1"/>
</dbReference>
<evidence type="ECO:0000313" key="1">
    <source>
        <dbReference type="EMBL" id="BBZ23209.1"/>
    </source>
</evidence>
<organism evidence="1 2">
    <name type="scientific">Mycolicibacter hiberniae</name>
    <dbReference type="NCBI Taxonomy" id="29314"/>
    <lineage>
        <taxon>Bacteria</taxon>
        <taxon>Bacillati</taxon>
        <taxon>Actinomycetota</taxon>
        <taxon>Actinomycetes</taxon>
        <taxon>Mycobacteriales</taxon>
        <taxon>Mycobacteriaceae</taxon>
        <taxon>Mycolicibacter</taxon>
    </lineage>
</organism>
<accession>A0A7I7X039</accession>
<name>A0A7I7X039_9MYCO</name>
<proteinExistence type="predicted"/>
<dbReference type="AlphaFoldDB" id="A0A7I7X039"/>
<dbReference type="Proteomes" id="UP000467260">
    <property type="component" value="Chromosome"/>
</dbReference>